<dbReference type="EMBL" id="JBHSBC010000020">
    <property type="protein sequence ID" value="MFC3982483.1"/>
    <property type="molecule type" value="Genomic_DNA"/>
</dbReference>
<dbReference type="RefSeq" id="WP_386190754.1">
    <property type="nucleotide sequence ID" value="NZ_JBHSBC010000020.1"/>
</dbReference>
<accession>A0ABV8F1E3</accession>
<dbReference type="Proteomes" id="UP001595698">
    <property type="component" value="Unassembled WGS sequence"/>
</dbReference>
<gene>
    <name evidence="1" type="ORF">ACFOYY_20230</name>
</gene>
<evidence type="ECO:0000313" key="2">
    <source>
        <dbReference type="Proteomes" id="UP001595698"/>
    </source>
</evidence>
<name>A0ABV8F1E3_9ACTN</name>
<protein>
    <recommendedName>
        <fullName evidence="3">Zinc-ribbon domain-containing protein</fullName>
    </recommendedName>
</protein>
<evidence type="ECO:0000313" key="1">
    <source>
        <dbReference type="EMBL" id="MFC3982483.1"/>
    </source>
</evidence>
<reference evidence="2" key="1">
    <citation type="journal article" date="2019" name="Int. J. Syst. Evol. Microbiol.">
        <title>The Global Catalogue of Microorganisms (GCM) 10K type strain sequencing project: providing services to taxonomists for standard genome sequencing and annotation.</title>
        <authorList>
            <consortium name="The Broad Institute Genomics Platform"/>
            <consortium name="The Broad Institute Genome Sequencing Center for Infectious Disease"/>
            <person name="Wu L."/>
            <person name="Ma J."/>
        </authorList>
    </citation>
    <scope>NUCLEOTIDE SEQUENCE [LARGE SCALE GENOMIC DNA]</scope>
    <source>
        <strain evidence="2">TBRC 7912</strain>
    </source>
</reference>
<comment type="caution">
    <text evidence="1">The sequence shown here is derived from an EMBL/GenBank/DDBJ whole genome shotgun (WGS) entry which is preliminary data.</text>
</comment>
<sequence>MSLFKPRKDKDVPAHRKSWVSAVEGYTIYCASSWRQVGTLGQWTCGHCQKTSTDPLSPTQPTTLADCRECGRTNRISL</sequence>
<organism evidence="1 2">
    <name type="scientific">Streptosporangium jomthongense</name>
    <dbReference type="NCBI Taxonomy" id="1193683"/>
    <lineage>
        <taxon>Bacteria</taxon>
        <taxon>Bacillati</taxon>
        <taxon>Actinomycetota</taxon>
        <taxon>Actinomycetes</taxon>
        <taxon>Streptosporangiales</taxon>
        <taxon>Streptosporangiaceae</taxon>
        <taxon>Streptosporangium</taxon>
    </lineage>
</organism>
<evidence type="ECO:0008006" key="3">
    <source>
        <dbReference type="Google" id="ProtNLM"/>
    </source>
</evidence>
<keyword evidence="2" id="KW-1185">Reference proteome</keyword>
<proteinExistence type="predicted"/>